<feature type="compositionally biased region" description="Low complexity" evidence="1">
    <location>
        <begin position="113"/>
        <end position="122"/>
    </location>
</feature>
<accession>A0A2M3ZNS0</accession>
<name>A0A2M3ZNS0_9DIPT</name>
<dbReference type="AlphaFoldDB" id="A0A2M3ZNS0"/>
<organism evidence="3">
    <name type="scientific">Anopheles braziliensis</name>
    <dbReference type="NCBI Taxonomy" id="58242"/>
    <lineage>
        <taxon>Eukaryota</taxon>
        <taxon>Metazoa</taxon>
        <taxon>Ecdysozoa</taxon>
        <taxon>Arthropoda</taxon>
        <taxon>Hexapoda</taxon>
        <taxon>Insecta</taxon>
        <taxon>Pterygota</taxon>
        <taxon>Neoptera</taxon>
        <taxon>Endopterygota</taxon>
        <taxon>Diptera</taxon>
        <taxon>Nematocera</taxon>
        <taxon>Culicoidea</taxon>
        <taxon>Culicidae</taxon>
        <taxon>Anophelinae</taxon>
        <taxon>Anopheles</taxon>
    </lineage>
</organism>
<proteinExistence type="predicted"/>
<evidence type="ECO:0000256" key="1">
    <source>
        <dbReference type="SAM" id="MobiDB-lite"/>
    </source>
</evidence>
<protein>
    <submittedName>
        <fullName evidence="3">Putative secreted peptide</fullName>
    </submittedName>
</protein>
<dbReference type="EMBL" id="GGFM01009425">
    <property type="protein sequence ID" value="MBW30176.1"/>
    <property type="molecule type" value="Transcribed_RNA"/>
</dbReference>
<evidence type="ECO:0000313" key="3">
    <source>
        <dbReference type="EMBL" id="MBW30176.1"/>
    </source>
</evidence>
<feature type="chain" id="PRO_5014843919" evidence="2">
    <location>
        <begin position="17"/>
        <end position="217"/>
    </location>
</feature>
<feature type="signal peptide" evidence="2">
    <location>
        <begin position="1"/>
        <end position="16"/>
    </location>
</feature>
<reference evidence="3" key="1">
    <citation type="submission" date="2018-01" db="EMBL/GenBank/DDBJ databases">
        <title>An insight into the sialome of Amazonian anophelines.</title>
        <authorList>
            <person name="Ribeiro J.M."/>
            <person name="Scarpassa V."/>
            <person name="Calvo E."/>
        </authorList>
    </citation>
    <scope>NUCLEOTIDE SEQUENCE</scope>
    <source>
        <tissue evidence="3">Salivary glands</tissue>
    </source>
</reference>
<evidence type="ECO:0000256" key="2">
    <source>
        <dbReference type="SAM" id="SignalP"/>
    </source>
</evidence>
<feature type="region of interest" description="Disordered" evidence="1">
    <location>
        <begin position="83"/>
        <end position="134"/>
    </location>
</feature>
<sequence length="217" mass="21959">MYFSVTWSGFSCLIAAECCCCCCCCCCWLSAFSTLSAIEGGFFTVGASNSKFMSLKYFLQFSSVGSSFCLSSLPAIASRTAADGEEPLPNPELPNSAVAAVPPERSTNPPLPLDASSALADDPPAPPVPAPTGVKIPGNVGVGCAGLTSTSSRDDSSLVPAAVVPAEAVPAPGTLTRLKLGDLRSTSNVESNRNGVVVVAELGVALAPPTPATALDV</sequence>
<keyword evidence="2" id="KW-0732">Signal</keyword>